<reference evidence="2" key="2">
    <citation type="submission" date="2020-09" db="EMBL/GenBank/DDBJ databases">
        <authorList>
            <person name="Sun Q."/>
            <person name="Ohkuma M."/>
        </authorList>
    </citation>
    <scope>NUCLEOTIDE SEQUENCE</scope>
    <source>
        <strain evidence="2">JCM 13306</strain>
    </source>
</reference>
<sequence length="279" mass="29363">MRNIAGWIIWIALIGVAGCQREPQPARDGQAAAPASPAPDTAPAAAAAEAPAKLDDIIEHTPSYVIGVSFPKGLEDQPGLARLIRGYADAARAELMRALEGLGNDRPSAPYELSLSFDKLADTPALVAVAANGSRYTGGAHGEPLVARFVWLKEPQKQLTAEALVPDERNWGVVGQYVAARLHEAAAARAQADKLAPDETASLLRSADKMIAEGTTAKAANFAQFEPVVDGAGRIAALRFVFPPYQVGPYSDGTQTADVPASVLRPLVAQEYAGLFSKD</sequence>
<keyword evidence="3" id="KW-1185">Reference proteome</keyword>
<dbReference type="AlphaFoldDB" id="A0A919F6H7"/>
<dbReference type="Gene3D" id="3.30.565.40">
    <property type="entry name" value="Fervidobacterium nodosum Rt17-B1 like"/>
    <property type="match status" value="1"/>
</dbReference>
<dbReference type="EMBL" id="BNBA01000004">
    <property type="protein sequence ID" value="GHH49045.1"/>
    <property type="molecule type" value="Genomic_DNA"/>
</dbReference>
<feature type="compositionally biased region" description="Low complexity" evidence="1">
    <location>
        <begin position="26"/>
        <end position="46"/>
    </location>
</feature>
<gene>
    <name evidence="2" type="ORF">GCM10009090_07930</name>
</gene>
<comment type="caution">
    <text evidence="2">The sequence shown here is derived from an EMBL/GenBank/DDBJ whole genome shotgun (WGS) entry which is preliminary data.</text>
</comment>
<organism evidence="2 3">
    <name type="scientific">Xanthomonas boreopolis</name>
    <dbReference type="NCBI Taxonomy" id="86183"/>
    <lineage>
        <taxon>Bacteria</taxon>
        <taxon>Pseudomonadati</taxon>
        <taxon>Pseudomonadota</taxon>
        <taxon>Gammaproteobacteria</taxon>
        <taxon>Lysobacterales</taxon>
        <taxon>Lysobacteraceae</taxon>
        <taxon>Xanthomonas</taxon>
    </lineage>
</organism>
<dbReference type="Proteomes" id="UP000623958">
    <property type="component" value="Unassembled WGS sequence"/>
</dbReference>
<proteinExistence type="predicted"/>
<protein>
    <recommendedName>
        <fullName evidence="4">DUF3298 domain-containing protein</fullName>
    </recommendedName>
</protein>
<feature type="region of interest" description="Disordered" evidence="1">
    <location>
        <begin position="23"/>
        <end position="46"/>
    </location>
</feature>
<reference evidence="2" key="1">
    <citation type="journal article" date="2014" name="Int. J. Syst. Evol. Microbiol.">
        <title>Complete genome sequence of Corynebacterium casei LMG S-19264T (=DSM 44701T), isolated from a smear-ripened cheese.</title>
        <authorList>
            <consortium name="US DOE Joint Genome Institute (JGI-PGF)"/>
            <person name="Walter F."/>
            <person name="Albersmeier A."/>
            <person name="Kalinowski J."/>
            <person name="Ruckert C."/>
        </authorList>
    </citation>
    <scope>NUCLEOTIDE SEQUENCE</scope>
    <source>
        <strain evidence="2">JCM 13306</strain>
    </source>
</reference>
<dbReference type="InterPro" id="IPR037126">
    <property type="entry name" value="PdaC/RsiV-like_sf"/>
</dbReference>
<dbReference type="PROSITE" id="PS51257">
    <property type="entry name" value="PROKAR_LIPOPROTEIN"/>
    <property type="match status" value="1"/>
</dbReference>
<evidence type="ECO:0000313" key="2">
    <source>
        <dbReference type="EMBL" id="GHH49045.1"/>
    </source>
</evidence>
<accession>A0A919F6H7</accession>
<name>A0A919F6H7_9XANT</name>
<evidence type="ECO:0008006" key="4">
    <source>
        <dbReference type="Google" id="ProtNLM"/>
    </source>
</evidence>
<dbReference type="Gene3D" id="3.90.640.20">
    <property type="entry name" value="Heat-shock cognate protein, ATPase"/>
    <property type="match status" value="1"/>
</dbReference>
<evidence type="ECO:0000313" key="3">
    <source>
        <dbReference type="Proteomes" id="UP000623958"/>
    </source>
</evidence>
<evidence type="ECO:0000256" key="1">
    <source>
        <dbReference type="SAM" id="MobiDB-lite"/>
    </source>
</evidence>
<dbReference type="RefSeq" id="WP_434028614.1">
    <property type="nucleotide sequence ID" value="NZ_BNBA01000004.1"/>
</dbReference>